<reference evidence="2 3" key="1">
    <citation type="submission" date="2016-12" db="EMBL/GenBank/DDBJ databases">
        <title>The genomes of Aspergillus section Nigri reveals drivers in fungal speciation.</title>
        <authorList>
            <consortium name="DOE Joint Genome Institute"/>
            <person name="Vesth T.C."/>
            <person name="Nybo J."/>
            <person name="Theobald S."/>
            <person name="Brandl J."/>
            <person name="Frisvad J.C."/>
            <person name="Nielsen K.F."/>
            <person name="Lyhne E.K."/>
            <person name="Kogle M.E."/>
            <person name="Kuo A."/>
            <person name="Riley R."/>
            <person name="Clum A."/>
            <person name="Nolan M."/>
            <person name="Lipzen A."/>
            <person name="Salamov A."/>
            <person name="Henrissat B."/>
            <person name="Wiebenga A."/>
            <person name="De Vries R.P."/>
            <person name="Grigoriev I.V."/>
            <person name="Mortensen U.H."/>
            <person name="Andersen M.R."/>
            <person name="Baker S.E."/>
        </authorList>
    </citation>
    <scope>NUCLEOTIDE SEQUENCE [LARGE SCALE GENOMIC DNA]</scope>
    <source>
        <strain evidence="2 3">IBT 23096</strain>
    </source>
</reference>
<evidence type="ECO:0000313" key="3">
    <source>
        <dbReference type="Proteomes" id="UP000234275"/>
    </source>
</evidence>
<evidence type="ECO:0000256" key="1">
    <source>
        <dbReference type="SAM" id="Phobius"/>
    </source>
</evidence>
<keyword evidence="1" id="KW-0812">Transmembrane</keyword>
<keyword evidence="3" id="KW-1185">Reference proteome</keyword>
<name>A0A2I2GGK4_9EURO</name>
<feature type="transmembrane region" description="Helical" evidence="1">
    <location>
        <begin position="28"/>
        <end position="48"/>
    </location>
</feature>
<sequence length="117" mass="12841">MIILYSSSDVIDSFGRCSMDSRMVICPLLYDTGGSVLIIIISMAYYAVPRALEMHGPSPAHPYLPAPFIDTAETSLDKTLMLMGAKWSRLLGAPPSWMVRLRCDEMTGAESAHDWAG</sequence>
<gene>
    <name evidence="2" type="ORF">P170DRAFT_471886</name>
</gene>
<protein>
    <submittedName>
        <fullName evidence="2">Uncharacterized protein</fullName>
    </submittedName>
</protein>
<dbReference type="Proteomes" id="UP000234275">
    <property type="component" value="Unassembled WGS sequence"/>
</dbReference>
<comment type="caution">
    <text evidence="2">The sequence shown here is derived from an EMBL/GenBank/DDBJ whole genome shotgun (WGS) entry which is preliminary data.</text>
</comment>
<dbReference type="EMBL" id="MSFO01000002">
    <property type="protein sequence ID" value="PLB51967.1"/>
    <property type="molecule type" value="Genomic_DNA"/>
</dbReference>
<accession>A0A2I2GGK4</accession>
<dbReference type="VEuPathDB" id="FungiDB:P170DRAFT_471886"/>
<dbReference type="AlphaFoldDB" id="A0A2I2GGK4"/>
<proteinExistence type="predicted"/>
<dbReference type="RefSeq" id="XP_024707269.1">
    <property type="nucleotide sequence ID" value="XM_024852879.1"/>
</dbReference>
<organism evidence="2 3">
    <name type="scientific">Aspergillus steynii IBT 23096</name>
    <dbReference type="NCBI Taxonomy" id="1392250"/>
    <lineage>
        <taxon>Eukaryota</taxon>
        <taxon>Fungi</taxon>
        <taxon>Dikarya</taxon>
        <taxon>Ascomycota</taxon>
        <taxon>Pezizomycotina</taxon>
        <taxon>Eurotiomycetes</taxon>
        <taxon>Eurotiomycetidae</taxon>
        <taxon>Eurotiales</taxon>
        <taxon>Aspergillaceae</taxon>
        <taxon>Aspergillus</taxon>
        <taxon>Aspergillus subgen. Circumdati</taxon>
    </lineage>
</organism>
<dbReference type="GeneID" id="36560577"/>
<keyword evidence="1" id="KW-0472">Membrane</keyword>
<evidence type="ECO:0000313" key="2">
    <source>
        <dbReference type="EMBL" id="PLB51967.1"/>
    </source>
</evidence>
<keyword evidence="1" id="KW-1133">Transmembrane helix</keyword>